<name>A0A4C1ZUB8_EUMVA</name>
<feature type="region of interest" description="Disordered" evidence="1">
    <location>
        <begin position="259"/>
        <end position="288"/>
    </location>
</feature>
<evidence type="ECO:0000313" key="3">
    <source>
        <dbReference type="EMBL" id="GBP91042.1"/>
    </source>
</evidence>
<proteinExistence type="predicted"/>
<keyword evidence="2" id="KW-0472">Membrane</keyword>
<evidence type="ECO:0000313" key="4">
    <source>
        <dbReference type="Proteomes" id="UP000299102"/>
    </source>
</evidence>
<sequence length="288" mass="32397">MGGGGSNIFDQILRHDRRAARRTSRLNVTCELRVRSKHLFVPLTFADKKITGTADSALVTTIASRLTPPPPHHPSRLVSRFAKNKSPKRTVQRRRPEYRGRLRCAGKSSGQMRNDSRGRCSVAQFGFIYQNIYTHIHQHQPMLMSARLARYEKYRRYAPYTSPRKHTEDRERRSMGRLLAKLFMFCTAMILFCVLMYIPVYSKVNKQFTRGDRSVVYNLHTSGRTVTRPLGVYLPSDGELHAAAVSACAGELFAGKGRRSGVAPLKKPTPSDLSGPDGDGDDATSRSQ</sequence>
<dbReference type="AlphaFoldDB" id="A0A4C1ZUB8"/>
<keyword evidence="4" id="KW-1185">Reference proteome</keyword>
<dbReference type="OrthoDB" id="7483705at2759"/>
<feature type="transmembrane region" description="Helical" evidence="2">
    <location>
        <begin position="178"/>
        <end position="200"/>
    </location>
</feature>
<keyword evidence="2" id="KW-0812">Transmembrane</keyword>
<comment type="caution">
    <text evidence="3">The sequence shown here is derived from an EMBL/GenBank/DDBJ whole genome shotgun (WGS) entry which is preliminary data.</text>
</comment>
<accession>A0A4C1ZUB8</accession>
<reference evidence="3 4" key="1">
    <citation type="journal article" date="2019" name="Commun. Biol.">
        <title>The bagworm genome reveals a unique fibroin gene that provides high tensile strength.</title>
        <authorList>
            <person name="Kono N."/>
            <person name="Nakamura H."/>
            <person name="Ohtoshi R."/>
            <person name="Tomita M."/>
            <person name="Numata K."/>
            <person name="Arakawa K."/>
        </authorList>
    </citation>
    <scope>NUCLEOTIDE SEQUENCE [LARGE SCALE GENOMIC DNA]</scope>
</reference>
<dbReference type="Proteomes" id="UP000299102">
    <property type="component" value="Unassembled WGS sequence"/>
</dbReference>
<organism evidence="3 4">
    <name type="scientific">Eumeta variegata</name>
    <name type="common">Bagworm moth</name>
    <name type="synonym">Eumeta japonica</name>
    <dbReference type="NCBI Taxonomy" id="151549"/>
    <lineage>
        <taxon>Eukaryota</taxon>
        <taxon>Metazoa</taxon>
        <taxon>Ecdysozoa</taxon>
        <taxon>Arthropoda</taxon>
        <taxon>Hexapoda</taxon>
        <taxon>Insecta</taxon>
        <taxon>Pterygota</taxon>
        <taxon>Neoptera</taxon>
        <taxon>Endopterygota</taxon>
        <taxon>Lepidoptera</taxon>
        <taxon>Glossata</taxon>
        <taxon>Ditrysia</taxon>
        <taxon>Tineoidea</taxon>
        <taxon>Psychidae</taxon>
        <taxon>Oiketicinae</taxon>
        <taxon>Eumeta</taxon>
    </lineage>
</organism>
<gene>
    <name evidence="3" type="ORF">EVAR_42581_1</name>
</gene>
<dbReference type="EMBL" id="BGZK01002136">
    <property type="protein sequence ID" value="GBP91042.1"/>
    <property type="molecule type" value="Genomic_DNA"/>
</dbReference>
<evidence type="ECO:0000256" key="1">
    <source>
        <dbReference type="SAM" id="MobiDB-lite"/>
    </source>
</evidence>
<keyword evidence="2" id="KW-1133">Transmembrane helix</keyword>
<protein>
    <submittedName>
        <fullName evidence="3">Uncharacterized protein</fullName>
    </submittedName>
</protein>
<evidence type="ECO:0000256" key="2">
    <source>
        <dbReference type="SAM" id="Phobius"/>
    </source>
</evidence>